<keyword evidence="2" id="KW-1185">Reference proteome</keyword>
<sequence length="112" mass="12975">MILLEIKIWDYVIKWELQKFYALPNDPKEWSEENFKLQNDIIKHSISQMNPCFTGENNYQSWIAFKNNLNSELPSKRRSSSHDILEHASGTIMVAKVAGTDEIACGYIFSFG</sequence>
<dbReference type="Proteomes" id="UP000266861">
    <property type="component" value="Unassembled WGS sequence"/>
</dbReference>
<accession>A0A397JFM7</accession>
<dbReference type="EMBL" id="PQFF01000083">
    <property type="protein sequence ID" value="RHZ83763.1"/>
    <property type="molecule type" value="Genomic_DNA"/>
</dbReference>
<reference evidence="1 2" key="1">
    <citation type="submission" date="2018-08" db="EMBL/GenBank/DDBJ databases">
        <title>Genome and evolution of the arbuscular mycorrhizal fungus Diversispora epigaea (formerly Glomus versiforme) and its bacterial endosymbionts.</title>
        <authorList>
            <person name="Sun X."/>
            <person name="Fei Z."/>
            <person name="Harrison M."/>
        </authorList>
    </citation>
    <scope>NUCLEOTIDE SEQUENCE [LARGE SCALE GENOMIC DNA]</scope>
    <source>
        <strain evidence="1 2">IT104</strain>
    </source>
</reference>
<name>A0A397JFM7_9GLOM</name>
<protein>
    <submittedName>
        <fullName evidence="1">Uncharacterized protein</fullName>
    </submittedName>
</protein>
<evidence type="ECO:0000313" key="2">
    <source>
        <dbReference type="Proteomes" id="UP000266861"/>
    </source>
</evidence>
<organism evidence="1 2">
    <name type="scientific">Diversispora epigaea</name>
    <dbReference type="NCBI Taxonomy" id="1348612"/>
    <lineage>
        <taxon>Eukaryota</taxon>
        <taxon>Fungi</taxon>
        <taxon>Fungi incertae sedis</taxon>
        <taxon>Mucoromycota</taxon>
        <taxon>Glomeromycotina</taxon>
        <taxon>Glomeromycetes</taxon>
        <taxon>Diversisporales</taxon>
        <taxon>Diversisporaceae</taxon>
        <taxon>Diversispora</taxon>
    </lineage>
</organism>
<dbReference type="AlphaFoldDB" id="A0A397JFM7"/>
<gene>
    <name evidence="1" type="ORF">Glove_87g198</name>
</gene>
<evidence type="ECO:0000313" key="1">
    <source>
        <dbReference type="EMBL" id="RHZ83763.1"/>
    </source>
</evidence>
<comment type="caution">
    <text evidence="1">The sequence shown here is derived from an EMBL/GenBank/DDBJ whole genome shotgun (WGS) entry which is preliminary data.</text>
</comment>
<proteinExistence type="predicted"/>